<dbReference type="EMBL" id="BARU01000067">
    <property type="protein sequence ID" value="GAH26522.1"/>
    <property type="molecule type" value="Genomic_DNA"/>
</dbReference>
<dbReference type="InterPro" id="IPR029063">
    <property type="entry name" value="SAM-dependent_MTases_sf"/>
</dbReference>
<comment type="caution">
    <text evidence="1">The sequence shown here is derived from an EMBL/GenBank/DDBJ whole genome shotgun (WGS) entry which is preliminary data.</text>
</comment>
<protein>
    <submittedName>
        <fullName evidence="1">Uncharacterized protein</fullName>
    </submittedName>
</protein>
<reference evidence="1" key="1">
    <citation type="journal article" date="2014" name="Front. Microbiol.">
        <title>High frequency of phylogenetically diverse reductive dehalogenase-homologous genes in deep subseafloor sedimentary metagenomes.</title>
        <authorList>
            <person name="Kawai M."/>
            <person name="Futagami T."/>
            <person name="Toyoda A."/>
            <person name="Takaki Y."/>
            <person name="Nishi S."/>
            <person name="Hori S."/>
            <person name="Arai W."/>
            <person name="Tsubouchi T."/>
            <person name="Morono Y."/>
            <person name="Uchiyama I."/>
            <person name="Ito T."/>
            <person name="Fujiyama A."/>
            <person name="Inagaki F."/>
            <person name="Takami H."/>
        </authorList>
    </citation>
    <scope>NUCLEOTIDE SEQUENCE</scope>
    <source>
        <strain evidence="1">Expedition CK06-06</strain>
    </source>
</reference>
<dbReference type="AlphaFoldDB" id="X1E1Y1"/>
<organism evidence="1">
    <name type="scientific">marine sediment metagenome</name>
    <dbReference type="NCBI Taxonomy" id="412755"/>
    <lineage>
        <taxon>unclassified sequences</taxon>
        <taxon>metagenomes</taxon>
        <taxon>ecological metagenomes</taxon>
    </lineage>
</organism>
<accession>X1E1Y1</accession>
<evidence type="ECO:0000313" key="1">
    <source>
        <dbReference type="EMBL" id="GAH26522.1"/>
    </source>
</evidence>
<sequence>MGKMNLIEKRAYAPEHTGDINEPWLTRHAITFLDKILTKDMIALEYRCGTSTAWYAQRVKHLTSIEHDNGWANRVREYLQL</sequence>
<gene>
    <name evidence="1" type="ORF">S03H2_00397</name>
</gene>
<proteinExistence type="predicted"/>
<name>X1E1Y1_9ZZZZ</name>
<dbReference type="Gene3D" id="3.40.50.150">
    <property type="entry name" value="Vaccinia Virus protein VP39"/>
    <property type="match status" value="1"/>
</dbReference>